<dbReference type="HOGENOM" id="CLU_2512661_0_0_1"/>
<dbReference type="Proteomes" id="UP000015241">
    <property type="component" value="Unassembled WGS sequence"/>
</dbReference>
<evidence type="ECO:0008006" key="3">
    <source>
        <dbReference type="Google" id="ProtNLM"/>
    </source>
</evidence>
<proteinExistence type="predicted"/>
<dbReference type="AlphaFoldDB" id="S8DLA0"/>
<keyword evidence="2" id="KW-1185">Reference proteome</keyword>
<reference evidence="1 2" key="1">
    <citation type="journal article" date="2012" name="Science">
        <title>The Paleozoic origin of enzymatic lignin decomposition reconstructed from 31 fungal genomes.</title>
        <authorList>
            <person name="Floudas D."/>
            <person name="Binder M."/>
            <person name="Riley R."/>
            <person name="Barry K."/>
            <person name="Blanchette R.A."/>
            <person name="Henrissat B."/>
            <person name="Martinez A.T."/>
            <person name="Otillar R."/>
            <person name="Spatafora J.W."/>
            <person name="Yadav J.S."/>
            <person name="Aerts A."/>
            <person name="Benoit I."/>
            <person name="Boyd A."/>
            <person name="Carlson A."/>
            <person name="Copeland A."/>
            <person name="Coutinho P.M."/>
            <person name="de Vries R.P."/>
            <person name="Ferreira P."/>
            <person name="Findley K."/>
            <person name="Foster B."/>
            <person name="Gaskell J."/>
            <person name="Glotzer D."/>
            <person name="Gorecki P."/>
            <person name="Heitman J."/>
            <person name="Hesse C."/>
            <person name="Hori C."/>
            <person name="Igarashi K."/>
            <person name="Jurgens J.A."/>
            <person name="Kallen N."/>
            <person name="Kersten P."/>
            <person name="Kohler A."/>
            <person name="Kuees U."/>
            <person name="Kumar T.K.A."/>
            <person name="Kuo A."/>
            <person name="LaButti K."/>
            <person name="Larrondo L.F."/>
            <person name="Lindquist E."/>
            <person name="Ling A."/>
            <person name="Lombard V."/>
            <person name="Lucas S."/>
            <person name="Lundell T."/>
            <person name="Martin R."/>
            <person name="McLaughlin D.J."/>
            <person name="Morgenstern I."/>
            <person name="Morin E."/>
            <person name="Murat C."/>
            <person name="Nagy L.G."/>
            <person name="Nolan M."/>
            <person name="Ohm R.A."/>
            <person name="Patyshakuliyeva A."/>
            <person name="Rokas A."/>
            <person name="Ruiz-Duenas F.J."/>
            <person name="Sabat G."/>
            <person name="Salamov A."/>
            <person name="Samejima M."/>
            <person name="Schmutz J."/>
            <person name="Slot J.C."/>
            <person name="St John F."/>
            <person name="Stenlid J."/>
            <person name="Sun H."/>
            <person name="Sun S."/>
            <person name="Syed K."/>
            <person name="Tsang A."/>
            <person name="Wiebenga A."/>
            <person name="Young D."/>
            <person name="Pisabarro A."/>
            <person name="Eastwood D.C."/>
            <person name="Martin F."/>
            <person name="Cullen D."/>
            <person name="Grigoriev I.V."/>
            <person name="Hibbett D.S."/>
        </authorList>
    </citation>
    <scope>NUCLEOTIDE SEQUENCE</scope>
    <source>
        <strain evidence="2">FP-58527</strain>
    </source>
</reference>
<dbReference type="EMBL" id="KE504270">
    <property type="protein sequence ID" value="EPS93522.1"/>
    <property type="molecule type" value="Genomic_DNA"/>
</dbReference>
<name>S8DLA0_FOMSC</name>
<organism evidence="1 2">
    <name type="scientific">Fomitopsis schrenkii</name>
    <name type="common">Brown rot fungus</name>
    <dbReference type="NCBI Taxonomy" id="2126942"/>
    <lineage>
        <taxon>Eukaryota</taxon>
        <taxon>Fungi</taxon>
        <taxon>Dikarya</taxon>
        <taxon>Basidiomycota</taxon>
        <taxon>Agaricomycotina</taxon>
        <taxon>Agaricomycetes</taxon>
        <taxon>Polyporales</taxon>
        <taxon>Fomitopsis</taxon>
    </lineage>
</organism>
<gene>
    <name evidence="1" type="ORF">FOMPIDRAFT_93709</name>
</gene>
<accession>S8DLA0</accession>
<protein>
    <recommendedName>
        <fullName evidence="3">Aminotransferase class V domain-containing protein</fullName>
    </recommendedName>
</protein>
<evidence type="ECO:0000313" key="2">
    <source>
        <dbReference type="Proteomes" id="UP000015241"/>
    </source>
</evidence>
<sequence length="85" mass="9398">MSWKDMVATCREERVWSVVDGAQSIGQELNINQIIKTSIPTFVNYIPRAVDGTSAPTEGHPSTFVNQFILVAGTIDVVPYLSVTW</sequence>
<dbReference type="OrthoDB" id="5978656at2759"/>
<evidence type="ECO:0000313" key="1">
    <source>
        <dbReference type="EMBL" id="EPS93522.1"/>
    </source>
</evidence>
<dbReference type="InParanoid" id="S8DLA0"/>